<dbReference type="InterPro" id="IPR012223">
    <property type="entry name" value="TEII"/>
</dbReference>
<accession>A0A5S9IKX6</accession>
<dbReference type="Gene3D" id="3.40.50.1820">
    <property type="entry name" value="alpha/beta hydrolase"/>
    <property type="match status" value="1"/>
</dbReference>
<dbReference type="InterPro" id="IPR029058">
    <property type="entry name" value="AB_hydrolase_fold"/>
</dbReference>
<organism evidence="3 4">
    <name type="scientific">Uabimicrobium amorphum</name>
    <dbReference type="NCBI Taxonomy" id="2596890"/>
    <lineage>
        <taxon>Bacteria</taxon>
        <taxon>Pseudomonadati</taxon>
        <taxon>Planctomycetota</taxon>
        <taxon>Candidatus Uabimicrobiia</taxon>
        <taxon>Candidatus Uabimicrobiales</taxon>
        <taxon>Candidatus Uabimicrobiaceae</taxon>
        <taxon>Candidatus Uabimicrobium</taxon>
    </lineage>
</organism>
<sequence>MKKIIARNPWLLCHENQSASLRLFCFPYAGGSATVFRKWPEYLPENVEVCAIQLPGRGSRLREPLHNNMSDLVADLKVAITDIIDEMPFVFVGHSMGALTAFELCHSLETLPQHLFVSGFRAPQLPMRSKVIFDLPENEFIEELKILGGMQPQIMANRELMNLLLPVLRADFRVCDTYSHKQRSAIDCGITAIGGIQDPRATKDELQMWTEHTTENFALHMLPGDHFFIDMYANLYFEILNRELYNHL</sequence>
<gene>
    <name evidence="3" type="ORF">UABAM_00828</name>
</gene>
<dbReference type="EMBL" id="AP019860">
    <property type="protein sequence ID" value="BBM82485.1"/>
    <property type="molecule type" value="Genomic_DNA"/>
</dbReference>
<dbReference type="GO" id="GO:0008610">
    <property type="term" value="P:lipid biosynthetic process"/>
    <property type="evidence" value="ECO:0007669"/>
    <property type="project" value="TreeGrafter"/>
</dbReference>
<comment type="similarity">
    <text evidence="1">Belongs to the thioesterase family.</text>
</comment>
<evidence type="ECO:0000313" key="4">
    <source>
        <dbReference type="Proteomes" id="UP000326354"/>
    </source>
</evidence>
<dbReference type="SUPFAM" id="SSF53474">
    <property type="entry name" value="alpha/beta-Hydrolases"/>
    <property type="match status" value="1"/>
</dbReference>
<dbReference type="Pfam" id="PF00975">
    <property type="entry name" value="Thioesterase"/>
    <property type="match status" value="1"/>
</dbReference>
<name>A0A5S9IKX6_UABAM</name>
<protein>
    <submittedName>
        <fullName evidence="3">Thioesterase</fullName>
    </submittedName>
</protein>
<dbReference type="OrthoDB" id="279191at2"/>
<dbReference type="Proteomes" id="UP000326354">
    <property type="component" value="Chromosome"/>
</dbReference>
<dbReference type="AlphaFoldDB" id="A0A5S9IKX6"/>
<keyword evidence="4" id="KW-1185">Reference proteome</keyword>
<dbReference type="InterPro" id="IPR001031">
    <property type="entry name" value="Thioesterase"/>
</dbReference>
<feature type="domain" description="Thioesterase" evidence="2">
    <location>
        <begin position="22"/>
        <end position="229"/>
    </location>
</feature>
<evidence type="ECO:0000256" key="1">
    <source>
        <dbReference type="ARBA" id="ARBA00007169"/>
    </source>
</evidence>
<evidence type="ECO:0000313" key="3">
    <source>
        <dbReference type="EMBL" id="BBM82485.1"/>
    </source>
</evidence>
<dbReference type="RefSeq" id="WP_151966725.1">
    <property type="nucleotide sequence ID" value="NZ_AP019860.1"/>
</dbReference>
<reference evidence="3 4" key="1">
    <citation type="submission" date="2019-08" db="EMBL/GenBank/DDBJ databases">
        <title>Complete genome sequence of Candidatus Uab amorphum.</title>
        <authorList>
            <person name="Shiratori T."/>
            <person name="Suzuki S."/>
            <person name="Kakizawa Y."/>
            <person name="Ishida K."/>
        </authorList>
    </citation>
    <scope>NUCLEOTIDE SEQUENCE [LARGE SCALE GENOMIC DNA]</scope>
    <source>
        <strain evidence="3 4">SRT547</strain>
    </source>
</reference>
<evidence type="ECO:0000259" key="2">
    <source>
        <dbReference type="Pfam" id="PF00975"/>
    </source>
</evidence>
<dbReference type="KEGG" id="uam:UABAM_00828"/>
<dbReference type="PANTHER" id="PTHR11487:SF0">
    <property type="entry name" value="S-ACYL FATTY ACID SYNTHASE THIOESTERASE, MEDIUM CHAIN"/>
    <property type="match status" value="1"/>
</dbReference>
<proteinExistence type="inferred from homology"/>
<dbReference type="PANTHER" id="PTHR11487">
    <property type="entry name" value="THIOESTERASE"/>
    <property type="match status" value="1"/>
</dbReference>